<dbReference type="AlphaFoldDB" id="A0A9N9J2G5"/>
<comment type="caution">
    <text evidence="1">The sequence shown here is derived from an EMBL/GenBank/DDBJ whole genome shotgun (WGS) entry which is preliminary data.</text>
</comment>
<evidence type="ECO:0000313" key="1">
    <source>
        <dbReference type="EMBL" id="CAG8759284.1"/>
    </source>
</evidence>
<sequence length="43" mass="4902">MAQEQLERKIYEITKNIPSGSLSVEEGIKEARKNKTILEAAKR</sequence>
<evidence type="ECO:0000313" key="2">
    <source>
        <dbReference type="Proteomes" id="UP000789396"/>
    </source>
</evidence>
<accession>A0A9N9J2G5</accession>
<dbReference type="EMBL" id="CAJVPZ010040301">
    <property type="protein sequence ID" value="CAG8759284.1"/>
    <property type="molecule type" value="Genomic_DNA"/>
</dbReference>
<protein>
    <submittedName>
        <fullName evidence="1">13693_t:CDS:1</fullName>
    </submittedName>
</protein>
<name>A0A9N9J2G5_9GLOM</name>
<organism evidence="1 2">
    <name type="scientific">Racocetra fulgida</name>
    <dbReference type="NCBI Taxonomy" id="60492"/>
    <lineage>
        <taxon>Eukaryota</taxon>
        <taxon>Fungi</taxon>
        <taxon>Fungi incertae sedis</taxon>
        <taxon>Mucoromycota</taxon>
        <taxon>Glomeromycotina</taxon>
        <taxon>Glomeromycetes</taxon>
        <taxon>Diversisporales</taxon>
        <taxon>Gigasporaceae</taxon>
        <taxon>Racocetra</taxon>
    </lineage>
</organism>
<feature type="non-terminal residue" evidence="1">
    <location>
        <position position="43"/>
    </location>
</feature>
<dbReference type="Proteomes" id="UP000789396">
    <property type="component" value="Unassembled WGS sequence"/>
</dbReference>
<proteinExistence type="predicted"/>
<gene>
    <name evidence="1" type="ORF">RFULGI_LOCUS14184</name>
</gene>
<reference evidence="1" key="1">
    <citation type="submission" date="2021-06" db="EMBL/GenBank/DDBJ databases">
        <authorList>
            <person name="Kallberg Y."/>
            <person name="Tangrot J."/>
            <person name="Rosling A."/>
        </authorList>
    </citation>
    <scope>NUCLEOTIDE SEQUENCE</scope>
    <source>
        <strain evidence="1">IN212</strain>
    </source>
</reference>
<keyword evidence="2" id="KW-1185">Reference proteome</keyword>